<reference evidence="2" key="1">
    <citation type="submission" date="2007-02" db="EMBL/GenBank/DDBJ databases">
        <title>Complete sequence of Mycobacterium sp. JLS.</title>
        <authorList>
            <consortium name="US DOE Joint Genome Institute"/>
            <person name="Copeland A."/>
            <person name="Lucas S."/>
            <person name="Lapidus A."/>
            <person name="Barry K."/>
            <person name="Detter J.C."/>
            <person name="Glavina del Rio T."/>
            <person name="Hammon N."/>
            <person name="Israni S."/>
            <person name="Dalin E."/>
            <person name="Tice H."/>
            <person name="Pitluck S."/>
            <person name="Chain P."/>
            <person name="Malfatti S."/>
            <person name="Shin M."/>
            <person name="Vergez L."/>
            <person name="Schmutz J."/>
            <person name="Larimer F."/>
            <person name="Land M."/>
            <person name="Hauser L."/>
            <person name="Kyrpides N."/>
            <person name="Mikhailova N."/>
            <person name="Miller C.D."/>
            <person name="Anderson A.J."/>
            <person name="Sims R.C."/>
            <person name="Richardson P."/>
        </authorList>
    </citation>
    <scope>NUCLEOTIDE SEQUENCE [LARGE SCALE GENOMIC DNA]</scope>
    <source>
        <strain evidence="2">JLS</strain>
    </source>
</reference>
<feature type="region of interest" description="Disordered" evidence="1">
    <location>
        <begin position="97"/>
        <end position="126"/>
    </location>
</feature>
<dbReference type="KEGG" id="mjl:Mjls_1379"/>
<accession>A0A5Q5CD59</accession>
<dbReference type="Pfam" id="PF06013">
    <property type="entry name" value="WXG100"/>
    <property type="match status" value="1"/>
</dbReference>
<evidence type="ECO:0000313" key="2">
    <source>
        <dbReference type="EMBL" id="ABN97181.1"/>
    </source>
</evidence>
<dbReference type="NCBIfam" id="TIGR03930">
    <property type="entry name" value="WXG100_ESAT6"/>
    <property type="match status" value="1"/>
</dbReference>
<feature type="region of interest" description="Disordered" evidence="1">
    <location>
        <begin position="199"/>
        <end position="250"/>
    </location>
</feature>
<gene>
    <name evidence="2" type="ordered locus">Mjls_1379</name>
</gene>
<evidence type="ECO:0000256" key="1">
    <source>
        <dbReference type="SAM" id="MobiDB-lite"/>
    </source>
</evidence>
<dbReference type="InterPro" id="IPR010310">
    <property type="entry name" value="T7SS_ESAT-6-like"/>
</dbReference>
<dbReference type="Gene3D" id="1.10.287.1060">
    <property type="entry name" value="ESAT-6-like"/>
    <property type="match status" value="1"/>
</dbReference>
<evidence type="ECO:0008006" key="3">
    <source>
        <dbReference type="Google" id="ProtNLM"/>
    </source>
</evidence>
<feature type="compositionally biased region" description="Gly residues" evidence="1">
    <location>
        <begin position="102"/>
        <end position="120"/>
    </location>
</feature>
<sequence length="250" mass="24421">MGQSVEVVVSELVSAATRLADTGQRLQDGLSGVDLEVGQLLGSGWKGGAATAFGTEWDKWHSGAGQVVRGLQTMSQWLTVAAKEYAKTDEQAAGALGASMQGSGGSGTPAAGGGSGGGGAAWQSAGAQPGVGELAAQMNLTEPASTAQPAVAAMSPLGQALPAVGQAVQGTAGQSVQAAAGVAQQAGGLAQQVAQLVQQATEAAEEDAETRDGDMAQSADATGSAAPVRGPTSEPSPSARALAPSVDQER</sequence>
<proteinExistence type="predicted"/>
<dbReference type="AlphaFoldDB" id="A0A5Q5CD59"/>
<organism evidence="2">
    <name type="scientific">Mycobacterium sp. (strain JLS)</name>
    <dbReference type="NCBI Taxonomy" id="164757"/>
    <lineage>
        <taxon>Bacteria</taxon>
        <taxon>Bacillati</taxon>
        <taxon>Actinomycetota</taxon>
        <taxon>Actinomycetes</taxon>
        <taxon>Mycobacteriales</taxon>
        <taxon>Mycobacteriaceae</taxon>
        <taxon>Mycobacterium</taxon>
    </lineage>
</organism>
<dbReference type="SUPFAM" id="SSF140453">
    <property type="entry name" value="EsxAB dimer-like"/>
    <property type="match status" value="1"/>
</dbReference>
<dbReference type="InterPro" id="IPR036689">
    <property type="entry name" value="ESAT-6-like_sf"/>
</dbReference>
<name>A0A5Q5CD59_MYCSJ</name>
<dbReference type="EMBL" id="CP000580">
    <property type="protein sequence ID" value="ABN97181.1"/>
    <property type="molecule type" value="Genomic_DNA"/>
</dbReference>
<protein>
    <recommendedName>
        <fullName evidence="3">WXG100 family type VII secretion target</fullName>
    </recommendedName>
</protein>